<feature type="region of interest" description="Disordered" evidence="1">
    <location>
        <begin position="224"/>
        <end position="248"/>
    </location>
</feature>
<feature type="region of interest" description="Disordered" evidence="1">
    <location>
        <begin position="129"/>
        <end position="156"/>
    </location>
</feature>
<gene>
    <name evidence="2" type="ordered locus">LOC_Os03g22500</name>
</gene>
<dbReference type="EMBL" id="DP000009">
    <property type="protein sequence ID" value="ABF95903.1"/>
    <property type="molecule type" value="Genomic_DNA"/>
</dbReference>
<name>Q10LJ7_ORYSJ</name>
<sequence length="248" mass="27257">MRHHYHHLVINGESAHYGTGTHWCPSATLSSRRPPMVDCPSRCRLLVAPIVGRQGESMDERRENGGEGYGVERRGKDLTGERKEMEPVGCKYSQACLLRRPPVKMDFYKRVYIGSFSNPFTYGLSFSPPKKGPNAEEAPGSKLHLSYSPTQQQSAGKSIPEVPYLVTVLPSYKIVPEPKKSDKTYPPISKTTANEIPYLSYSPTQQQVQAKGGSAEERAWLRRLSATSTAAGGGPGCGGAKDRSGSRW</sequence>
<evidence type="ECO:0000256" key="1">
    <source>
        <dbReference type="SAM" id="MobiDB-lite"/>
    </source>
</evidence>
<reference evidence="2" key="1">
    <citation type="journal article" date="2005" name="Genome Res.">
        <title>Sequence, annotation, and analysis of synteny between rice chromosome 3 and diverged grass species.</title>
        <authorList>
            <consortium name="Rice Chromosome 3 Sequencing Consortium"/>
            <person name="Buell C.R."/>
            <person name="Yuan Q."/>
            <person name="Ouyang S."/>
            <person name="Liu J."/>
            <person name="Zhu W."/>
            <person name="Wang A."/>
            <person name="Maiti R."/>
            <person name="Haas B."/>
            <person name="Wortman J."/>
            <person name="Pertea M."/>
            <person name="Jones K.M."/>
            <person name="Kim M."/>
            <person name="Overton L."/>
            <person name="Tsitrin T."/>
            <person name="Fadrosh D."/>
            <person name="Bera J."/>
            <person name="Weaver B."/>
            <person name="Jin S."/>
            <person name="Johri S."/>
            <person name="Reardon M."/>
            <person name="Webb K."/>
            <person name="Hill J."/>
            <person name="Moffat K."/>
            <person name="Tallon L."/>
            <person name="Van Aken S."/>
            <person name="Lewis M."/>
            <person name="Utterback T."/>
            <person name="Feldblyum T."/>
            <person name="Zismann V."/>
            <person name="Iobst S."/>
            <person name="Hsiao J."/>
            <person name="de Vazeille A.R."/>
            <person name="Salzberg S.L."/>
            <person name="White O."/>
            <person name="Fraser C."/>
            <person name="Yu Y."/>
            <person name="Kim H."/>
            <person name="Rambo T."/>
            <person name="Currie J."/>
            <person name="Collura K."/>
            <person name="Kernodle-Thompson S."/>
            <person name="Wei F."/>
            <person name="Kudrna K."/>
            <person name="Ammiraju J.S."/>
            <person name="Luo M."/>
            <person name="Goicoechea J.L."/>
            <person name="Wing R.A."/>
            <person name="Henry D."/>
            <person name="Oates R."/>
            <person name="Palmer M."/>
            <person name="Pries G."/>
            <person name="Saski C."/>
            <person name="Simmons J."/>
            <person name="Soderlund C."/>
            <person name="Nelson W."/>
            <person name="de la Bastide M."/>
            <person name="Spiegel L."/>
            <person name="Nascimento L."/>
            <person name="Huang E."/>
            <person name="Preston R."/>
            <person name="Zutavern T."/>
            <person name="Palmer L."/>
            <person name="O'Shaughnessy A."/>
            <person name="Dike S."/>
            <person name="McCombie W.R."/>
            <person name="Minx P."/>
            <person name="Cordum H."/>
            <person name="Wilson R."/>
            <person name="Jin W."/>
            <person name="Lee H.R."/>
            <person name="Jiang J."/>
            <person name="Jackson S."/>
        </authorList>
    </citation>
    <scope>NUCLEOTIDE SEQUENCE [LARGE SCALE GENOMIC DNA]</scope>
</reference>
<proteinExistence type="predicted"/>
<feature type="compositionally biased region" description="Polar residues" evidence="1">
    <location>
        <begin position="147"/>
        <end position="156"/>
    </location>
</feature>
<protein>
    <submittedName>
        <fullName evidence="2">Uncharacterized protein</fullName>
    </submittedName>
</protein>
<reference evidence="2" key="2">
    <citation type="submission" date="2006-06" db="EMBL/GenBank/DDBJ databases">
        <authorList>
            <person name="Buell R."/>
            <person name="Wing R.A."/>
            <person name="McCombie W.A."/>
            <person name="Ouyang S."/>
        </authorList>
    </citation>
    <scope>NUCLEOTIDE SEQUENCE</scope>
</reference>
<accession>Q10LJ7</accession>
<evidence type="ECO:0000313" key="2">
    <source>
        <dbReference type="EMBL" id="ABF95903.1"/>
    </source>
</evidence>
<feature type="region of interest" description="Disordered" evidence="1">
    <location>
        <begin position="56"/>
        <end position="82"/>
    </location>
</feature>
<dbReference type="AlphaFoldDB" id="Q10LJ7"/>
<organism evidence="2">
    <name type="scientific">Oryza sativa subsp. japonica</name>
    <name type="common">Rice</name>
    <dbReference type="NCBI Taxonomy" id="39947"/>
    <lineage>
        <taxon>Eukaryota</taxon>
        <taxon>Viridiplantae</taxon>
        <taxon>Streptophyta</taxon>
        <taxon>Embryophyta</taxon>
        <taxon>Tracheophyta</taxon>
        <taxon>Spermatophyta</taxon>
        <taxon>Magnoliopsida</taxon>
        <taxon>Liliopsida</taxon>
        <taxon>Poales</taxon>
        <taxon>Poaceae</taxon>
        <taxon>BOP clade</taxon>
        <taxon>Oryzoideae</taxon>
        <taxon>Oryzeae</taxon>
        <taxon>Oryzinae</taxon>
        <taxon>Oryza</taxon>
        <taxon>Oryza sativa</taxon>
    </lineage>
</organism>